<evidence type="ECO:0000256" key="5">
    <source>
        <dbReference type="ARBA" id="ARBA00022960"/>
    </source>
</evidence>
<dbReference type="EMBL" id="CP036275">
    <property type="protein sequence ID" value="QDU36461.1"/>
    <property type="molecule type" value="Genomic_DNA"/>
</dbReference>
<dbReference type="PANTHER" id="PTHR21015:SF22">
    <property type="entry name" value="GLYCOSYLTRANSFERASE"/>
    <property type="match status" value="1"/>
</dbReference>
<dbReference type="UniPathway" id="UPA00219"/>
<keyword evidence="1 10" id="KW-1003">Cell membrane</keyword>
<comment type="function">
    <text evidence="10">Cell wall formation. Catalyzes the transfer of a GlcNAc subunit on undecaprenyl-pyrophosphoryl-MurNAc-pentapeptide (lipid intermediate I) to form undecaprenyl-pyrophosphoryl-MurNAc-(pentapeptide)GlcNAc (lipid intermediate II).</text>
</comment>
<evidence type="ECO:0000256" key="10">
    <source>
        <dbReference type="HAMAP-Rule" id="MF_00033"/>
    </source>
</evidence>
<dbReference type="GO" id="GO:0005975">
    <property type="term" value="P:carbohydrate metabolic process"/>
    <property type="evidence" value="ECO:0007669"/>
    <property type="project" value="InterPro"/>
</dbReference>
<dbReference type="Proteomes" id="UP000320496">
    <property type="component" value="Chromosome"/>
</dbReference>
<comment type="subcellular location">
    <subcellularLocation>
        <location evidence="10">Cell membrane</location>
        <topology evidence="10">Peripheral membrane protein</topology>
        <orientation evidence="10">Cytoplasmic side</orientation>
    </subcellularLocation>
</comment>
<feature type="binding site" evidence="10">
    <location>
        <position position="294"/>
    </location>
    <ligand>
        <name>UDP-N-acetyl-alpha-D-glucosamine</name>
        <dbReference type="ChEBI" id="CHEBI:57705"/>
    </ligand>
</feature>
<evidence type="ECO:0000256" key="6">
    <source>
        <dbReference type="ARBA" id="ARBA00022984"/>
    </source>
</evidence>
<dbReference type="NCBIfam" id="TIGR01133">
    <property type="entry name" value="murG"/>
    <property type="match status" value="1"/>
</dbReference>
<comment type="similarity">
    <text evidence="10">Belongs to the glycosyltransferase 28 family. MurG subfamily.</text>
</comment>
<dbReference type="AlphaFoldDB" id="A0A517Z1V3"/>
<dbReference type="Pfam" id="PF04101">
    <property type="entry name" value="Glyco_tran_28_C"/>
    <property type="match status" value="1"/>
</dbReference>
<evidence type="ECO:0000313" key="13">
    <source>
        <dbReference type="EMBL" id="QDU36461.1"/>
    </source>
</evidence>
<dbReference type="RefSeq" id="WP_145367120.1">
    <property type="nucleotide sequence ID" value="NZ_CP036275.1"/>
</dbReference>
<dbReference type="InterPro" id="IPR006009">
    <property type="entry name" value="GlcNAc_MurG"/>
</dbReference>
<evidence type="ECO:0000313" key="14">
    <source>
        <dbReference type="Proteomes" id="UP000320496"/>
    </source>
</evidence>
<comment type="pathway">
    <text evidence="10">Cell wall biogenesis; peptidoglycan biosynthesis.</text>
</comment>
<dbReference type="Gene3D" id="3.40.50.2000">
    <property type="entry name" value="Glycogen Phosphorylase B"/>
    <property type="match status" value="2"/>
</dbReference>
<keyword evidence="2 10" id="KW-0132">Cell division</keyword>
<gene>
    <name evidence="10 13" type="primary">murG</name>
    <name evidence="13" type="ORF">Mal4_07470</name>
</gene>
<dbReference type="KEGG" id="mri:Mal4_07470"/>
<comment type="caution">
    <text evidence="10">Lacks conserved residue(s) required for the propagation of feature annotation.</text>
</comment>
<dbReference type="CDD" id="cd03785">
    <property type="entry name" value="GT28_MurG"/>
    <property type="match status" value="1"/>
</dbReference>
<comment type="catalytic activity">
    <reaction evidence="10">
        <text>di-trans,octa-cis-undecaprenyl diphospho-N-acetyl-alpha-D-muramoyl-L-alanyl-D-glutamyl-meso-2,6-diaminopimeloyl-D-alanyl-D-alanine + UDP-N-acetyl-alpha-D-glucosamine = di-trans,octa-cis-undecaprenyl diphospho-[N-acetyl-alpha-D-glucosaminyl-(1-&gt;4)]-N-acetyl-alpha-D-muramoyl-L-alanyl-D-glutamyl-meso-2,6-diaminopimeloyl-D-alanyl-D-alanine + UDP + H(+)</text>
        <dbReference type="Rhea" id="RHEA:31227"/>
        <dbReference type="ChEBI" id="CHEBI:15378"/>
        <dbReference type="ChEBI" id="CHEBI:57705"/>
        <dbReference type="ChEBI" id="CHEBI:58223"/>
        <dbReference type="ChEBI" id="CHEBI:61387"/>
        <dbReference type="ChEBI" id="CHEBI:61388"/>
        <dbReference type="EC" id="2.4.1.227"/>
    </reaction>
</comment>
<dbReference type="InterPro" id="IPR007235">
    <property type="entry name" value="Glyco_trans_28_C"/>
</dbReference>
<feature type="binding site" evidence="10">
    <location>
        <position position="168"/>
    </location>
    <ligand>
        <name>UDP-N-acetyl-alpha-D-glucosamine</name>
        <dbReference type="ChEBI" id="CHEBI:57705"/>
    </ligand>
</feature>
<dbReference type="InterPro" id="IPR004276">
    <property type="entry name" value="GlycoTrans_28_N"/>
</dbReference>
<reference evidence="13 14" key="1">
    <citation type="submission" date="2019-02" db="EMBL/GenBank/DDBJ databases">
        <title>Deep-cultivation of Planctomycetes and their phenomic and genomic characterization uncovers novel biology.</title>
        <authorList>
            <person name="Wiegand S."/>
            <person name="Jogler M."/>
            <person name="Boedeker C."/>
            <person name="Pinto D."/>
            <person name="Vollmers J."/>
            <person name="Rivas-Marin E."/>
            <person name="Kohn T."/>
            <person name="Peeters S.H."/>
            <person name="Heuer A."/>
            <person name="Rast P."/>
            <person name="Oberbeckmann S."/>
            <person name="Bunk B."/>
            <person name="Jeske O."/>
            <person name="Meyerdierks A."/>
            <person name="Storesund J.E."/>
            <person name="Kallscheuer N."/>
            <person name="Luecker S."/>
            <person name="Lage O.M."/>
            <person name="Pohl T."/>
            <person name="Merkel B.J."/>
            <person name="Hornburger P."/>
            <person name="Mueller R.-W."/>
            <person name="Bruemmer F."/>
            <person name="Labrenz M."/>
            <person name="Spormann A.M."/>
            <person name="Op den Camp H."/>
            <person name="Overmann J."/>
            <person name="Amann R."/>
            <person name="Jetten M.S.M."/>
            <person name="Mascher T."/>
            <person name="Medema M.H."/>
            <person name="Devos D.P."/>
            <person name="Kaster A.-K."/>
            <person name="Ovreas L."/>
            <person name="Rohde M."/>
            <person name="Galperin M.Y."/>
            <person name="Jogler C."/>
        </authorList>
    </citation>
    <scope>NUCLEOTIDE SEQUENCE [LARGE SCALE GENOMIC DNA]</scope>
    <source>
        <strain evidence="13 14">Mal4</strain>
    </source>
</reference>
<accession>A0A517Z1V3</accession>
<feature type="binding site" evidence="10">
    <location>
        <position position="194"/>
    </location>
    <ligand>
        <name>UDP-N-acetyl-alpha-D-glucosamine</name>
        <dbReference type="ChEBI" id="CHEBI:57705"/>
    </ligand>
</feature>
<feature type="domain" description="Glycosyl transferase family 28 C-terminal" evidence="12">
    <location>
        <begin position="187"/>
        <end position="355"/>
    </location>
</feature>
<keyword evidence="9 10" id="KW-0961">Cell wall biogenesis/degradation</keyword>
<keyword evidence="8 10" id="KW-0131">Cell cycle</keyword>
<keyword evidence="5 10" id="KW-0133">Cell shape</keyword>
<evidence type="ECO:0000256" key="8">
    <source>
        <dbReference type="ARBA" id="ARBA00023306"/>
    </source>
</evidence>
<feature type="domain" description="Glycosyltransferase family 28 N-terminal" evidence="11">
    <location>
        <begin position="7"/>
        <end position="144"/>
    </location>
</feature>
<evidence type="ECO:0000256" key="7">
    <source>
        <dbReference type="ARBA" id="ARBA00023136"/>
    </source>
</evidence>
<dbReference type="OrthoDB" id="9808936at2"/>
<feature type="binding site" evidence="10">
    <location>
        <position position="126"/>
    </location>
    <ligand>
        <name>UDP-N-acetyl-alpha-D-glucosamine</name>
        <dbReference type="ChEBI" id="CHEBI:57705"/>
    </ligand>
</feature>
<protein>
    <recommendedName>
        <fullName evidence="10">UDP-N-acetylglucosamine--N-acetylmuramyl-(pentapeptide) pyrophosphoryl-undecaprenol N-acetylglucosamine transferase</fullName>
        <ecNumber evidence="10">2.4.1.227</ecNumber>
    </recommendedName>
    <alternativeName>
        <fullName evidence="10">Undecaprenyl-PP-MurNAc-pentapeptide-UDPGlcNAc GlcNAc transferase</fullName>
    </alternativeName>
</protein>
<dbReference type="GO" id="GO:0009252">
    <property type="term" value="P:peptidoglycan biosynthetic process"/>
    <property type="evidence" value="ECO:0007669"/>
    <property type="project" value="UniProtKB-UniRule"/>
</dbReference>
<dbReference type="GO" id="GO:0008360">
    <property type="term" value="P:regulation of cell shape"/>
    <property type="evidence" value="ECO:0007669"/>
    <property type="project" value="UniProtKB-KW"/>
</dbReference>
<evidence type="ECO:0000256" key="3">
    <source>
        <dbReference type="ARBA" id="ARBA00022676"/>
    </source>
</evidence>
<dbReference type="EC" id="2.4.1.227" evidence="10"/>
<name>A0A517Z1V3_9PLAN</name>
<proteinExistence type="inferred from homology"/>
<evidence type="ECO:0000256" key="4">
    <source>
        <dbReference type="ARBA" id="ARBA00022679"/>
    </source>
</evidence>
<dbReference type="GO" id="GO:0005886">
    <property type="term" value="C:plasma membrane"/>
    <property type="evidence" value="ECO:0007669"/>
    <property type="project" value="UniProtKB-SubCell"/>
</dbReference>
<dbReference type="GO" id="GO:0051301">
    <property type="term" value="P:cell division"/>
    <property type="evidence" value="ECO:0007669"/>
    <property type="project" value="UniProtKB-KW"/>
</dbReference>
<keyword evidence="6 10" id="KW-0573">Peptidoglycan synthesis</keyword>
<evidence type="ECO:0000256" key="1">
    <source>
        <dbReference type="ARBA" id="ARBA00022475"/>
    </source>
</evidence>
<keyword evidence="3 10" id="KW-0328">Glycosyltransferase</keyword>
<keyword evidence="14" id="KW-1185">Reference proteome</keyword>
<keyword evidence="4 10" id="KW-0808">Transferase</keyword>
<evidence type="ECO:0000256" key="9">
    <source>
        <dbReference type="ARBA" id="ARBA00023316"/>
    </source>
</evidence>
<sequence>MSGLSLVFASGGSGGHIFPAVAVAEAVRARNPRVMPVFAGSDRPIERAIAARHGYERFVLPAASLNTLWRTPRVFVRTQWDAYRQARAFLQQRQPAAVIGCGSFSGAPLVYAASRLGIPVILLEQNVIPGRATSWLSRRADAVCVSFVESCRKLPRKARTPVTGNPIRREIARLTERAVHRTGERPTLLILGGSQGARAVNNVVCSVGAKLRWLLEDWQVIHQTGWNDAPRICAAWRSLRIDAEVAPFFDDTASLYARADLVISRAGATTLAEVACAGLPSILVPYPHAARNHQVANALVFRNAGAATIVEQNQNRREFATDLMESLGGLLQDRDARFEMGESARSLARPNAAEEVVDVLFELTGLPAAPVTSRPVRAAG</sequence>
<keyword evidence="7 10" id="KW-0472">Membrane</keyword>
<dbReference type="GO" id="GO:0051991">
    <property type="term" value="F:UDP-N-acetyl-D-glucosamine:N-acetylmuramoyl-L-alanyl-D-glutamyl-meso-2,6-diaminopimelyl-D-alanyl-D-alanine-diphosphoundecaprenol 4-beta-N-acetylglucosaminlytransferase activity"/>
    <property type="evidence" value="ECO:0007669"/>
    <property type="project" value="RHEA"/>
</dbReference>
<dbReference type="HAMAP" id="MF_00033">
    <property type="entry name" value="MurG"/>
    <property type="match status" value="1"/>
</dbReference>
<dbReference type="SUPFAM" id="SSF53756">
    <property type="entry name" value="UDP-Glycosyltransferase/glycogen phosphorylase"/>
    <property type="match status" value="1"/>
</dbReference>
<dbReference type="Pfam" id="PF03033">
    <property type="entry name" value="Glyco_transf_28"/>
    <property type="match status" value="1"/>
</dbReference>
<organism evidence="13 14">
    <name type="scientific">Maioricimonas rarisocia</name>
    <dbReference type="NCBI Taxonomy" id="2528026"/>
    <lineage>
        <taxon>Bacteria</taxon>
        <taxon>Pseudomonadati</taxon>
        <taxon>Planctomycetota</taxon>
        <taxon>Planctomycetia</taxon>
        <taxon>Planctomycetales</taxon>
        <taxon>Planctomycetaceae</taxon>
        <taxon>Maioricimonas</taxon>
    </lineage>
</organism>
<evidence type="ECO:0000256" key="2">
    <source>
        <dbReference type="ARBA" id="ARBA00022618"/>
    </source>
</evidence>
<dbReference type="PANTHER" id="PTHR21015">
    <property type="entry name" value="UDP-N-ACETYLGLUCOSAMINE--N-ACETYLMURAMYL-(PENTAPEPTIDE) PYROPHOSPHORYL-UNDECAPRENOL N-ACETYLGLUCOSAMINE TRANSFERASE 1"/>
    <property type="match status" value="1"/>
</dbReference>
<dbReference type="GO" id="GO:0071555">
    <property type="term" value="P:cell wall organization"/>
    <property type="evidence" value="ECO:0007669"/>
    <property type="project" value="UniProtKB-KW"/>
</dbReference>
<evidence type="ECO:0000259" key="11">
    <source>
        <dbReference type="Pfam" id="PF03033"/>
    </source>
</evidence>
<dbReference type="GO" id="GO:0050511">
    <property type="term" value="F:undecaprenyldiphospho-muramoylpentapeptide beta-N-acetylglucosaminyltransferase activity"/>
    <property type="evidence" value="ECO:0007669"/>
    <property type="project" value="UniProtKB-UniRule"/>
</dbReference>
<evidence type="ECO:0000259" key="12">
    <source>
        <dbReference type="Pfam" id="PF04101"/>
    </source>
</evidence>
<feature type="binding site" evidence="10">
    <location>
        <begin position="13"/>
        <end position="15"/>
    </location>
    <ligand>
        <name>UDP-N-acetyl-alpha-D-glucosamine</name>
        <dbReference type="ChEBI" id="CHEBI:57705"/>
    </ligand>
</feature>